<evidence type="ECO:0000313" key="3">
    <source>
        <dbReference type="EMBL" id="SHN52364.1"/>
    </source>
</evidence>
<dbReference type="InterPro" id="IPR006016">
    <property type="entry name" value="UspA"/>
</dbReference>
<dbReference type="EMBL" id="FRDF01000004">
    <property type="protein sequence ID" value="SHN52364.1"/>
    <property type="molecule type" value="Genomic_DNA"/>
</dbReference>
<protein>
    <submittedName>
        <fullName evidence="3">Nucleotide-binding universal stress protein, UspA family</fullName>
    </submittedName>
</protein>
<gene>
    <name evidence="3" type="ORF">SAMN02745193_00762</name>
</gene>
<name>A0A1M7S1V3_9SPHN</name>
<dbReference type="CDD" id="cd00293">
    <property type="entry name" value="USP-like"/>
    <property type="match status" value="1"/>
</dbReference>
<dbReference type="Proteomes" id="UP000184391">
    <property type="component" value="Unassembled WGS sequence"/>
</dbReference>
<dbReference type="STRING" id="198312.SAMN02745193_00762"/>
<dbReference type="RefSeq" id="WP_072673339.1">
    <property type="nucleotide sequence ID" value="NZ_FRDF01000004.1"/>
</dbReference>
<dbReference type="Pfam" id="PF00582">
    <property type="entry name" value="Usp"/>
    <property type="match status" value="1"/>
</dbReference>
<dbReference type="OrthoDB" id="9804721at2"/>
<evidence type="ECO:0000313" key="4">
    <source>
        <dbReference type="Proteomes" id="UP000184391"/>
    </source>
</evidence>
<proteinExistence type="inferred from homology"/>
<comment type="similarity">
    <text evidence="1">Belongs to the universal stress protein A family.</text>
</comment>
<dbReference type="AlphaFoldDB" id="A0A1M7S1V3"/>
<evidence type="ECO:0000259" key="2">
    <source>
        <dbReference type="Pfam" id="PF00582"/>
    </source>
</evidence>
<dbReference type="Gene3D" id="3.40.50.12370">
    <property type="match status" value="1"/>
</dbReference>
<keyword evidence="4" id="KW-1185">Reference proteome</keyword>
<dbReference type="PRINTS" id="PR01438">
    <property type="entry name" value="UNVRSLSTRESS"/>
</dbReference>
<dbReference type="SUPFAM" id="SSF52402">
    <property type="entry name" value="Adenine nucleotide alpha hydrolases-like"/>
    <property type="match status" value="2"/>
</dbReference>
<organism evidence="3 4">
    <name type="scientific">Erythrobacter sanguineus</name>
    <dbReference type="NCBI Taxonomy" id="198312"/>
    <lineage>
        <taxon>Bacteria</taxon>
        <taxon>Pseudomonadati</taxon>
        <taxon>Pseudomonadota</taxon>
        <taxon>Alphaproteobacteria</taxon>
        <taxon>Sphingomonadales</taxon>
        <taxon>Erythrobacteraceae</taxon>
        <taxon>Erythrobacter/Porphyrobacter group</taxon>
        <taxon>Erythrobacter</taxon>
    </lineage>
</organism>
<dbReference type="PANTHER" id="PTHR46268">
    <property type="entry name" value="STRESS RESPONSE PROTEIN NHAX"/>
    <property type="match status" value="1"/>
</dbReference>
<evidence type="ECO:0000256" key="1">
    <source>
        <dbReference type="ARBA" id="ARBA00008791"/>
    </source>
</evidence>
<feature type="domain" description="UspA" evidence="2">
    <location>
        <begin position="148"/>
        <end position="263"/>
    </location>
</feature>
<dbReference type="InterPro" id="IPR006015">
    <property type="entry name" value="Universal_stress_UspA"/>
</dbReference>
<reference evidence="4" key="1">
    <citation type="submission" date="2016-12" db="EMBL/GenBank/DDBJ databases">
        <authorList>
            <person name="Varghese N."/>
            <person name="Submissions S."/>
        </authorList>
    </citation>
    <scope>NUCLEOTIDE SEQUENCE [LARGE SCALE GENOMIC DNA]</scope>
    <source>
        <strain evidence="4">DSM 11032</strain>
    </source>
</reference>
<sequence>MKNILLLVHDDAGQEARLQAALDVTRAMGGHLECLELRHLPMLAMGNYSGGAEAVALVELERAQRALRTRIEQRLAGEDVRWSFGLSFDRPVDALAHGADLADLIVLSSRLEEDGDEDVRPQSLPIKSGRPLLAVPPAVRGVALGKPALIAWDGSDPAIEAVRAAVPLLRCAAEVVLLAVDPPSGSTPMATIATYLSRHGVVPELVERRSDDTVAAVLVDHVRAIDAGFLVMGAYGSPRLAQAVFGGVTRTMLKTCPVPLLLAH</sequence>
<dbReference type="PANTHER" id="PTHR46268:SF15">
    <property type="entry name" value="UNIVERSAL STRESS PROTEIN HP_0031"/>
    <property type="match status" value="1"/>
</dbReference>
<accession>A0A1M7S1V3</accession>